<accession>A0ACA9MQQ1</accession>
<name>A0ACA9MQQ1_9GLOM</name>
<evidence type="ECO:0000313" key="1">
    <source>
        <dbReference type="EMBL" id="CAG8603284.1"/>
    </source>
</evidence>
<keyword evidence="2" id="KW-1185">Reference proteome</keyword>
<dbReference type="Proteomes" id="UP000789525">
    <property type="component" value="Unassembled WGS sequence"/>
</dbReference>
<evidence type="ECO:0000313" key="2">
    <source>
        <dbReference type="Proteomes" id="UP000789525"/>
    </source>
</evidence>
<dbReference type="EMBL" id="CAJVPT010014338">
    <property type="protein sequence ID" value="CAG8603284.1"/>
    <property type="molecule type" value="Genomic_DNA"/>
</dbReference>
<organism evidence="1 2">
    <name type="scientific">Acaulospora colombiana</name>
    <dbReference type="NCBI Taxonomy" id="27376"/>
    <lineage>
        <taxon>Eukaryota</taxon>
        <taxon>Fungi</taxon>
        <taxon>Fungi incertae sedis</taxon>
        <taxon>Mucoromycota</taxon>
        <taxon>Glomeromycotina</taxon>
        <taxon>Glomeromycetes</taxon>
        <taxon>Diversisporales</taxon>
        <taxon>Acaulosporaceae</taxon>
        <taxon>Acaulospora</taxon>
    </lineage>
</organism>
<proteinExistence type="predicted"/>
<gene>
    <name evidence="1" type="ORF">ACOLOM_LOCUS6752</name>
</gene>
<comment type="caution">
    <text evidence="1">The sequence shown here is derived from an EMBL/GenBank/DDBJ whole genome shotgun (WGS) entry which is preliminary data.</text>
</comment>
<protein>
    <submittedName>
        <fullName evidence="1">16588_t:CDS:1</fullName>
    </submittedName>
</protein>
<reference evidence="1" key="1">
    <citation type="submission" date="2021-06" db="EMBL/GenBank/DDBJ databases">
        <authorList>
            <person name="Kallberg Y."/>
            <person name="Tangrot J."/>
            <person name="Rosling A."/>
        </authorList>
    </citation>
    <scope>NUCLEOTIDE SEQUENCE</scope>
    <source>
        <strain evidence="1">CL356</strain>
    </source>
</reference>
<sequence length="470" mass="52966">MSDSQGNNKSTPDDATLFERWRQRAAWITGLGLSPEDVKKRDEIATLRRLESDWKTCEKRKHELLHNSPAVTFMVNQLKLINCNVTPEHFQCQPCFRVNSGGFSPEYGILLCQDGFFNKKHMEDTMVHEMIHMYDHAKFKVDWTNLKHQACSESCVRMRAVLSVSSHPECPSREAAEQAVNEVWDSCIKDTRPFDEASGLFLQNRARTQSNVVLRFIKPASPPLGKHVEAVPSPLTKLYLARESRAPTSILYLYQEGYILIVLASKICKQRVSHPHNDLSSVLTFRIRAYKIGVRQVSGETKLKIHTFHAHIPKVRTCFASYTCSTVSTAYPNGDVRNCVINLGPIRTRSSDLSLRLASELSSPLPQERSLKKVKTWQKFVEVVSVEGTVKAIPKGVCAGDLHSPTPRRRLQTQSPSRIPIVGRYKLVPTKAVEHRTQKRVSLYNAGGTIHRTIWAGGGIPQNTDANIMG</sequence>